<dbReference type="GO" id="GO:0016773">
    <property type="term" value="F:phosphotransferase activity, alcohol group as acceptor"/>
    <property type="evidence" value="ECO:0007669"/>
    <property type="project" value="InterPro"/>
</dbReference>
<dbReference type="GO" id="GO:0005524">
    <property type="term" value="F:ATP binding"/>
    <property type="evidence" value="ECO:0007669"/>
    <property type="project" value="InterPro"/>
</dbReference>
<dbReference type="PANTHER" id="PTHR30605">
    <property type="entry name" value="ANHYDRO-N-ACETYLMURAMIC ACID KINASE"/>
    <property type="match status" value="1"/>
</dbReference>
<dbReference type="EMBL" id="FPCJ01000001">
    <property type="protein sequence ID" value="SFV30046.1"/>
    <property type="molecule type" value="Genomic_DNA"/>
</dbReference>
<keyword evidence="1" id="KW-0808">Transferase</keyword>
<dbReference type="GO" id="GO:0009254">
    <property type="term" value="P:peptidoglycan turnover"/>
    <property type="evidence" value="ECO:0007669"/>
    <property type="project" value="InterPro"/>
</dbReference>
<proteinExistence type="predicted"/>
<dbReference type="RefSeq" id="WP_092457743.1">
    <property type="nucleotide sequence ID" value="NZ_FPCJ01000001.1"/>
</dbReference>
<dbReference type="SUPFAM" id="SSF53067">
    <property type="entry name" value="Actin-like ATPase domain"/>
    <property type="match status" value="1"/>
</dbReference>
<keyword evidence="2" id="KW-1185">Reference proteome</keyword>
<reference evidence="2" key="1">
    <citation type="submission" date="2016-10" db="EMBL/GenBank/DDBJ databases">
        <authorList>
            <person name="Varghese N."/>
            <person name="Submissions S."/>
        </authorList>
    </citation>
    <scope>NUCLEOTIDE SEQUENCE [LARGE SCALE GENOMIC DNA]</scope>
    <source>
        <strain evidence="2">DSM 14807</strain>
    </source>
</reference>
<keyword evidence="1" id="KW-0418">Kinase</keyword>
<protein>
    <submittedName>
        <fullName evidence="1">Anhydro-N-acetylmuramic acid kinase</fullName>
    </submittedName>
</protein>
<dbReference type="PANTHER" id="PTHR30605:SF0">
    <property type="entry name" value="ANHYDRO-N-ACETYLMURAMIC ACID KINASE"/>
    <property type="match status" value="1"/>
</dbReference>
<evidence type="ECO:0000313" key="2">
    <source>
        <dbReference type="Proteomes" id="UP000199537"/>
    </source>
</evidence>
<dbReference type="InterPro" id="IPR043129">
    <property type="entry name" value="ATPase_NBD"/>
</dbReference>
<dbReference type="GO" id="GO:0006040">
    <property type="term" value="P:amino sugar metabolic process"/>
    <property type="evidence" value="ECO:0007669"/>
    <property type="project" value="InterPro"/>
</dbReference>
<sequence>MIYKAIGVMSGSSGDGLDVVYAQFHERGGKWEYYLEAAECFPYPEPMLSRLHQIPQLDALSYKRLDIALGRFIGEKILAFIEKHGLQYRVDLIGSHGHTGFHRPEEGFSDQLGNGAVIAAMTGLPVVTELRMLDVALGGQGAPIVPVGEKCLFPDYPWLLNIGGIANLSFHGETLSVAFDVCPANQILNRLAMLRNQPFDRDGELAASGHVQEVLLHQLHALPYYDRPFPKSISNEWIAEAVWPLLEQYDATVEDKLATFCEHISVQLARAIAQVRERFPEARQANSLLATGGGVFHRHLLSRIRAALQPMDVEVIVPDAETVKFKEALIMAFLAIRRWREESTTLASVTGARYDGIGGALWIGHQP</sequence>
<gene>
    <name evidence="1" type="ORF">SAMN05660895_0686</name>
</gene>
<dbReference type="GO" id="GO:0016301">
    <property type="term" value="F:kinase activity"/>
    <property type="evidence" value="ECO:0007669"/>
    <property type="project" value="UniProtKB-KW"/>
</dbReference>
<dbReference type="AlphaFoldDB" id="A0A1I7N661"/>
<dbReference type="InterPro" id="IPR005338">
    <property type="entry name" value="Anhydro_N_Ac-Mur_kinase"/>
</dbReference>
<organism evidence="1 2">
    <name type="scientific">Thermoflavifilum thermophilum</name>
    <dbReference type="NCBI Taxonomy" id="1393122"/>
    <lineage>
        <taxon>Bacteria</taxon>
        <taxon>Pseudomonadati</taxon>
        <taxon>Bacteroidota</taxon>
        <taxon>Chitinophagia</taxon>
        <taxon>Chitinophagales</taxon>
        <taxon>Chitinophagaceae</taxon>
        <taxon>Thermoflavifilum</taxon>
    </lineage>
</organism>
<dbReference type="Proteomes" id="UP000199537">
    <property type="component" value="Unassembled WGS sequence"/>
</dbReference>
<dbReference type="Pfam" id="PF03702">
    <property type="entry name" value="AnmK"/>
    <property type="match status" value="1"/>
</dbReference>
<dbReference type="Gene3D" id="3.30.420.40">
    <property type="match status" value="2"/>
</dbReference>
<dbReference type="STRING" id="1393122.SAMN05660895_0686"/>
<dbReference type="OrthoDB" id="9763949at2"/>
<name>A0A1I7N661_9BACT</name>
<evidence type="ECO:0000313" key="1">
    <source>
        <dbReference type="EMBL" id="SFV30046.1"/>
    </source>
</evidence>
<accession>A0A1I7N661</accession>